<organism evidence="5 6">
    <name type="scientific">Candidatus Roizmanbacteria bacterium RIFOXYD1_FULL_38_12</name>
    <dbReference type="NCBI Taxonomy" id="1802093"/>
    <lineage>
        <taxon>Bacteria</taxon>
        <taxon>Candidatus Roizmaniibacteriota</taxon>
    </lineage>
</organism>
<feature type="binding site" evidence="4">
    <location>
        <position position="88"/>
    </location>
    <ligand>
        <name>Mg(2+)</name>
        <dbReference type="ChEBI" id="CHEBI:18420"/>
        <label>1</label>
        <note>catalytic</note>
    </ligand>
</feature>
<evidence type="ECO:0000256" key="4">
    <source>
        <dbReference type="PIRSR" id="PIRSR600760-2"/>
    </source>
</evidence>
<dbReference type="InterPro" id="IPR020583">
    <property type="entry name" value="Inositol_monoP_metal-BS"/>
</dbReference>
<dbReference type="Proteomes" id="UP000177050">
    <property type="component" value="Unassembled WGS sequence"/>
</dbReference>
<keyword evidence="2" id="KW-0378">Hydrolase</keyword>
<dbReference type="InterPro" id="IPR020550">
    <property type="entry name" value="Inositol_monophosphatase_CS"/>
</dbReference>
<gene>
    <name evidence="5" type="ORF">A3K52_03530</name>
</gene>
<dbReference type="Gene3D" id="3.40.190.80">
    <property type="match status" value="1"/>
</dbReference>
<dbReference type="PANTHER" id="PTHR20854:SF4">
    <property type="entry name" value="INOSITOL-1-MONOPHOSPHATASE-RELATED"/>
    <property type="match status" value="1"/>
</dbReference>
<dbReference type="PROSITE" id="PS00629">
    <property type="entry name" value="IMP_1"/>
    <property type="match status" value="1"/>
</dbReference>
<dbReference type="GO" id="GO:0006020">
    <property type="term" value="P:inositol metabolic process"/>
    <property type="evidence" value="ECO:0007669"/>
    <property type="project" value="TreeGrafter"/>
</dbReference>
<dbReference type="InterPro" id="IPR000760">
    <property type="entry name" value="Inositol_monophosphatase-like"/>
</dbReference>
<dbReference type="AlphaFoldDB" id="A0A1F7L125"/>
<dbReference type="GO" id="GO:0046872">
    <property type="term" value="F:metal ion binding"/>
    <property type="evidence" value="ECO:0007669"/>
    <property type="project" value="UniProtKB-KW"/>
</dbReference>
<keyword evidence="1 4" id="KW-0479">Metal-binding</keyword>
<evidence type="ECO:0008006" key="7">
    <source>
        <dbReference type="Google" id="ProtNLM"/>
    </source>
</evidence>
<dbReference type="Gene3D" id="3.30.540.10">
    <property type="entry name" value="Fructose-1,6-Bisphosphatase, subunit A, domain 1"/>
    <property type="match status" value="1"/>
</dbReference>
<dbReference type="EMBL" id="MGBR01000001">
    <property type="protein sequence ID" value="OGK73827.1"/>
    <property type="molecule type" value="Genomic_DNA"/>
</dbReference>
<feature type="binding site" evidence="4">
    <location>
        <position position="219"/>
    </location>
    <ligand>
        <name>Mg(2+)</name>
        <dbReference type="ChEBI" id="CHEBI:18420"/>
        <label>1</label>
        <note>catalytic</note>
    </ligand>
</feature>
<dbReference type="PANTHER" id="PTHR20854">
    <property type="entry name" value="INOSITOL MONOPHOSPHATASE"/>
    <property type="match status" value="1"/>
</dbReference>
<proteinExistence type="predicted"/>
<dbReference type="GO" id="GO:0046854">
    <property type="term" value="P:phosphatidylinositol phosphate biosynthetic process"/>
    <property type="evidence" value="ECO:0007669"/>
    <property type="project" value="InterPro"/>
</dbReference>
<dbReference type="SUPFAM" id="SSF56655">
    <property type="entry name" value="Carbohydrate phosphatase"/>
    <property type="match status" value="1"/>
</dbReference>
<reference evidence="5 6" key="1">
    <citation type="journal article" date="2016" name="Nat. Commun.">
        <title>Thousands of microbial genomes shed light on interconnected biogeochemical processes in an aquifer system.</title>
        <authorList>
            <person name="Anantharaman K."/>
            <person name="Brown C.T."/>
            <person name="Hug L.A."/>
            <person name="Sharon I."/>
            <person name="Castelle C.J."/>
            <person name="Probst A.J."/>
            <person name="Thomas B.C."/>
            <person name="Singh A."/>
            <person name="Wilkins M.J."/>
            <person name="Karaoz U."/>
            <person name="Brodie E.L."/>
            <person name="Williams K.H."/>
            <person name="Hubbard S.S."/>
            <person name="Banfield J.F."/>
        </authorList>
    </citation>
    <scope>NUCLEOTIDE SEQUENCE [LARGE SCALE GENOMIC DNA]</scope>
</reference>
<evidence type="ECO:0000313" key="5">
    <source>
        <dbReference type="EMBL" id="OGK73827.1"/>
    </source>
</evidence>
<feature type="binding site" evidence="4">
    <location>
        <position position="86"/>
    </location>
    <ligand>
        <name>Mg(2+)</name>
        <dbReference type="ChEBI" id="CHEBI:18420"/>
        <label>1</label>
        <note>catalytic</note>
    </ligand>
</feature>
<comment type="caution">
    <text evidence="5">The sequence shown here is derived from an EMBL/GenBank/DDBJ whole genome shotgun (WGS) entry which is preliminary data.</text>
</comment>
<dbReference type="PROSITE" id="PS00630">
    <property type="entry name" value="IMP_2"/>
    <property type="match status" value="1"/>
</dbReference>
<evidence type="ECO:0000256" key="3">
    <source>
        <dbReference type="ARBA" id="ARBA00022842"/>
    </source>
</evidence>
<evidence type="ECO:0000256" key="1">
    <source>
        <dbReference type="ARBA" id="ARBA00022723"/>
    </source>
</evidence>
<evidence type="ECO:0000313" key="6">
    <source>
        <dbReference type="Proteomes" id="UP000177050"/>
    </source>
</evidence>
<dbReference type="CDD" id="cd01637">
    <property type="entry name" value="IMPase_like"/>
    <property type="match status" value="1"/>
</dbReference>
<keyword evidence="3 4" id="KW-0460">Magnesium</keyword>
<protein>
    <recommendedName>
        <fullName evidence="7">Inositol-phosphate phosphatase</fullName>
    </recommendedName>
</protein>
<dbReference type="Pfam" id="PF00459">
    <property type="entry name" value="Inositol_P"/>
    <property type="match status" value="1"/>
</dbReference>
<evidence type="ECO:0000256" key="2">
    <source>
        <dbReference type="ARBA" id="ARBA00022801"/>
    </source>
</evidence>
<feature type="binding site" evidence="4">
    <location>
        <position position="89"/>
    </location>
    <ligand>
        <name>Mg(2+)</name>
        <dbReference type="ChEBI" id="CHEBI:18420"/>
        <label>1</label>
        <note>catalytic</note>
    </ligand>
</feature>
<name>A0A1F7L125_9BACT</name>
<accession>A0A1F7L125</accession>
<dbReference type="PRINTS" id="PR00377">
    <property type="entry name" value="IMPHPHTASES"/>
</dbReference>
<sequence length="272" mass="30143">MDVQQILQSAAAKGGESLLTFFHKELTLSKKTSHQNLVSQADLASQQVIKSEILSFMIDRGIDEKEIGFIGEENLNSQGKHLFIIDPLDGTNNFASGHDHFGISIAYVFEGVLSAGLIYQPFTNTFYIGELRKGAFKIGPDGEKKEMRIKYTNLENTLVATYLTSSQDALNKLIPVMLRLNKVTRGIRILGSFVLDAALFSNMVNSINVLLHAHPYLWDIAAAKLIIEESGGVMTDWQGNPIQLRLDAPHMNYSILACHPDNLQEILKIIAA</sequence>
<comment type="cofactor">
    <cofactor evidence="4">
        <name>Mg(2+)</name>
        <dbReference type="ChEBI" id="CHEBI:18420"/>
    </cofactor>
</comment>
<dbReference type="GO" id="GO:0007165">
    <property type="term" value="P:signal transduction"/>
    <property type="evidence" value="ECO:0007669"/>
    <property type="project" value="TreeGrafter"/>
</dbReference>
<dbReference type="GO" id="GO:0008934">
    <property type="term" value="F:inositol monophosphate 1-phosphatase activity"/>
    <property type="evidence" value="ECO:0007669"/>
    <property type="project" value="TreeGrafter"/>
</dbReference>